<keyword evidence="2" id="KW-0813">Transport</keyword>
<feature type="transmembrane region" description="Helical" evidence="6">
    <location>
        <begin position="122"/>
        <end position="145"/>
    </location>
</feature>
<feature type="transmembrane region" description="Helical" evidence="6">
    <location>
        <begin position="151"/>
        <end position="170"/>
    </location>
</feature>
<feature type="transmembrane region" description="Helical" evidence="6">
    <location>
        <begin position="237"/>
        <end position="257"/>
    </location>
</feature>
<feature type="transmembrane region" description="Helical" evidence="6">
    <location>
        <begin position="264"/>
        <end position="285"/>
    </location>
</feature>
<dbReference type="InterPro" id="IPR011701">
    <property type="entry name" value="MFS"/>
</dbReference>
<evidence type="ECO:0000256" key="1">
    <source>
        <dbReference type="ARBA" id="ARBA00004141"/>
    </source>
</evidence>
<proteinExistence type="predicted"/>
<sequence>MTTNIGYSFFFLAFGTILLEGGVPLGTVALVNLLGALYAARFLLAPVVDRFGWVRFGHYRGWLICTQLALLVVLAGLASLDPVQDLPVVLVVMGFVLVLSAFHDTALNGLAVRSIAPAEHGVANGIQIGGASLSVLIGSSGALLLFSRTGWTVTVLALGAVFLVPLMLLARLREPPIEQQAEAPALWATLADSFRGPRRAMWILLVIPLFGLAEWLGTAPQSAMMLAAGWSMDRIAIVQSVAMSVQVVAAFAAGMMITRWGRSASALVFGTVGAVGVLALTPVAAGYSAPVLTSLAVVGVAIAFGAKITWFATISMQLARREVAATDYSVPMALESAAVTVVSSAGLAIAAAVGFSWLLMGALVAAAAGTGVAVVWARGRVGQ</sequence>
<dbReference type="PANTHER" id="PTHR12778">
    <property type="entry name" value="SOLUTE CARRIER FAMILY 33 ACETYL-COA TRANSPORTER -RELATED"/>
    <property type="match status" value="1"/>
</dbReference>
<dbReference type="EMBL" id="JAAXOT010000009">
    <property type="protein sequence ID" value="NKY58317.1"/>
    <property type="molecule type" value="Genomic_DNA"/>
</dbReference>
<feature type="transmembrane region" description="Helical" evidence="6">
    <location>
        <begin position="61"/>
        <end position="80"/>
    </location>
</feature>
<dbReference type="AlphaFoldDB" id="A0A846YH54"/>
<reference evidence="7 8" key="1">
    <citation type="submission" date="2020-04" db="EMBL/GenBank/DDBJ databases">
        <title>MicrobeNet Type strains.</title>
        <authorList>
            <person name="Nicholson A.C."/>
        </authorList>
    </citation>
    <scope>NUCLEOTIDE SEQUENCE [LARGE SCALE GENOMIC DNA]</scope>
    <source>
        <strain evidence="7 8">JCM 3332</strain>
    </source>
</reference>
<dbReference type="InterPro" id="IPR036259">
    <property type="entry name" value="MFS_trans_sf"/>
</dbReference>
<keyword evidence="3 6" id="KW-0812">Transmembrane</keyword>
<feature type="transmembrane region" description="Helical" evidence="6">
    <location>
        <begin position="291"/>
        <end position="312"/>
    </location>
</feature>
<feature type="transmembrane region" description="Helical" evidence="6">
    <location>
        <begin position="86"/>
        <end position="110"/>
    </location>
</feature>
<evidence type="ECO:0000256" key="6">
    <source>
        <dbReference type="SAM" id="Phobius"/>
    </source>
</evidence>
<dbReference type="RefSeq" id="WP_168433916.1">
    <property type="nucleotide sequence ID" value="NZ_JAAXOT010000009.1"/>
</dbReference>
<feature type="transmembrane region" description="Helical" evidence="6">
    <location>
        <begin position="12"/>
        <end position="40"/>
    </location>
</feature>
<evidence type="ECO:0000313" key="7">
    <source>
        <dbReference type="EMBL" id="NKY58317.1"/>
    </source>
</evidence>
<feature type="transmembrane region" description="Helical" evidence="6">
    <location>
        <begin position="200"/>
        <end position="217"/>
    </location>
</feature>
<keyword evidence="8" id="KW-1185">Reference proteome</keyword>
<dbReference type="InterPro" id="IPR004752">
    <property type="entry name" value="AmpG_permease/AT-1"/>
</dbReference>
<dbReference type="GO" id="GO:0016020">
    <property type="term" value="C:membrane"/>
    <property type="evidence" value="ECO:0007669"/>
    <property type="project" value="UniProtKB-SubCell"/>
</dbReference>
<evidence type="ECO:0000256" key="5">
    <source>
        <dbReference type="ARBA" id="ARBA00023136"/>
    </source>
</evidence>
<evidence type="ECO:0000256" key="2">
    <source>
        <dbReference type="ARBA" id="ARBA00022448"/>
    </source>
</evidence>
<protein>
    <submittedName>
        <fullName evidence="7">MFS transporter</fullName>
    </submittedName>
</protein>
<evidence type="ECO:0000313" key="8">
    <source>
        <dbReference type="Proteomes" id="UP000570678"/>
    </source>
</evidence>
<dbReference type="PANTHER" id="PTHR12778:SF10">
    <property type="entry name" value="MAJOR FACILITATOR SUPERFAMILY DOMAIN-CONTAINING PROTEIN 3"/>
    <property type="match status" value="1"/>
</dbReference>
<dbReference type="Gene3D" id="1.20.1250.20">
    <property type="entry name" value="MFS general substrate transporter like domains"/>
    <property type="match status" value="1"/>
</dbReference>
<organism evidence="7 8">
    <name type="scientific">Nocardia flavorosea</name>
    <dbReference type="NCBI Taxonomy" id="53429"/>
    <lineage>
        <taxon>Bacteria</taxon>
        <taxon>Bacillati</taxon>
        <taxon>Actinomycetota</taxon>
        <taxon>Actinomycetes</taxon>
        <taxon>Mycobacteriales</taxon>
        <taxon>Nocardiaceae</taxon>
        <taxon>Nocardia</taxon>
    </lineage>
</organism>
<gene>
    <name evidence="7" type="ORF">HGA15_19675</name>
</gene>
<keyword evidence="4 6" id="KW-1133">Transmembrane helix</keyword>
<dbReference type="SUPFAM" id="SSF103473">
    <property type="entry name" value="MFS general substrate transporter"/>
    <property type="match status" value="1"/>
</dbReference>
<comment type="subcellular location">
    <subcellularLocation>
        <location evidence="1">Membrane</location>
        <topology evidence="1">Multi-pass membrane protein</topology>
    </subcellularLocation>
</comment>
<dbReference type="Pfam" id="PF07690">
    <property type="entry name" value="MFS_1"/>
    <property type="match status" value="1"/>
</dbReference>
<dbReference type="GO" id="GO:0022857">
    <property type="term" value="F:transmembrane transporter activity"/>
    <property type="evidence" value="ECO:0007669"/>
    <property type="project" value="InterPro"/>
</dbReference>
<name>A0A846YH54_9NOCA</name>
<dbReference type="Proteomes" id="UP000570678">
    <property type="component" value="Unassembled WGS sequence"/>
</dbReference>
<accession>A0A846YH54</accession>
<feature type="transmembrane region" description="Helical" evidence="6">
    <location>
        <begin position="333"/>
        <end position="351"/>
    </location>
</feature>
<evidence type="ECO:0000256" key="3">
    <source>
        <dbReference type="ARBA" id="ARBA00022692"/>
    </source>
</evidence>
<feature type="transmembrane region" description="Helical" evidence="6">
    <location>
        <begin position="357"/>
        <end position="377"/>
    </location>
</feature>
<comment type="caution">
    <text evidence="7">The sequence shown here is derived from an EMBL/GenBank/DDBJ whole genome shotgun (WGS) entry which is preliminary data.</text>
</comment>
<evidence type="ECO:0000256" key="4">
    <source>
        <dbReference type="ARBA" id="ARBA00022989"/>
    </source>
</evidence>
<keyword evidence="5 6" id="KW-0472">Membrane</keyword>